<feature type="binding site" evidence="8">
    <location>
        <position position="133"/>
    </location>
    <ligand>
        <name>Mn(2+)</name>
        <dbReference type="ChEBI" id="CHEBI:29035"/>
        <label>1</label>
    </ligand>
</feature>
<dbReference type="GO" id="GO:0046872">
    <property type="term" value="F:metal ion binding"/>
    <property type="evidence" value="ECO:0007669"/>
    <property type="project" value="UniProtKB-KW"/>
</dbReference>
<feature type="binding site" evidence="8">
    <location>
        <position position="168"/>
    </location>
    <ligand>
        <name>Mn(2+)</name>
        <dbReference type="ChEBI" id="CHEBI:29035"/>
        <label>1</label>
    </ligand>
</feature>
<dbReference type="Pfam" id="PF07687">
    <property type="entry name" value="M20_dimer"/>
    <property type="match status" value="1"/>
</dbReference>
<keyword evidence="2" id="KW-0645">Protease</keyword>
<dbReference type="PANTHER" id="PTHR43270">
    <property type="entry name" value="BETA-ALA-HIS DIPEPTIDASE"/>
    <property type="match status" value="1"/>
</dbReference>
<feature type="domain" description="Peptidase M20 dimerisation" evidence="10">
    <location>
        <begin position="209"/>
        <end position="364"/>
    </location>
</feature>
<evidence type="ECO:0000313" key="12">
    <source>
        <dbReference type="Proteomes" id="UP000013776"/>
    </source>
</evidence>
<evidence type="ECO:0000256" key="4">
    <source>
        <dbReference type="ARBA" id="ARBA00022801"/>
    </source>
</evidence>
<keyword evidence="3 8" id="KW-0479">Metal-binding</keyword>
<evidence type="ECO:0000256" key="3">
    <source>
        <dbReference type="ARBA" id="ARBA00022723"/>
    </source>
</evidence>
<proteinExistence type="inferred from homology"/>
<evidence type="ECO:0000313" key="11">
    <source>
        <dbReference type="EMBL" id="CCG83735.1"/>
    </source>
</evidence>
<evidence type="ECO:0000256" key="2">
    <source>
        <dbReference type="ARBA" id="ARBA00022670"/>
    </source>
</evidence>
<dbReference type="Gene3D" id="3.30.70.360">
    <property type="match status" value="1"/>
</dbReference>
<feature type="active site" evidence="6">
    <location>
        <position position="100"/>
    </location>
</feature>
<dbReference type="GO" id="GO:0006508">
    <property type="term" value="P:proteolysis"/>
    <property type="evidence" value="ECO:0007669"/>
    <property type="project" value="UniProtKB-KW"/>
</dbReference>
<feature type="binding site" description="in other chain" evidence="7">
    <location>
        <position position="446"/>
    </location>
    <ligand>
        <name>substrate</name>
        <note>ligand shared between homodimeric partners</note>
    </ligand>
</feature>
<dbReference type="SUPFAM" id="SSF53187">
    <property type="entry name" value="Zn-dependent exopeptidases"/>
    <property type="match status" value="1"/>
</dbReference>
<dbReference type="InterPro" id="IPR011650">
    <property type="entry name" value="Peptidase_M20_dimer"/>
</dbReference>
<dbReference type="STRING" id="1097556.R4XD40"/>
<dbReference type="OrthoDB" id="7832001at2759"/>
<evidence type="ECO:0000256" key="9">
    <source>
        <dbReference type="PIRSR" id="PIRSR037242-4"/>
    </source>
</evidence>
<feature type="binding site" description="in other chain" evidence="7">
    <location>
        <position position="418"/>
    </location>
    <ligand>
        <name>substrate</name>
        <note>ligand shared between homodimeric partners</note>
    </ligand>
</feature>
<dbReference type="GO" id="GO:0070573">
    <property type="term" value="F:metallodipeptidase activity"/>
    <property type="evidence" value="ECO:0007669"/>
    <property type="project" value="InterPro"/>
</dbReference>
<feature type="binding site" evidence="8">
    <location>
        <position position="98"/>
    </location>
    <ligand>
        <name>Mn(2+)</name>
        <dbReference type="ChEBI" id="CHEBI:29035"/>
        <label>2</label>
    </ligand>
</feature>
<comment type="similarity">
    <text evidence="1">Belongs to the peptidase M20A family.</text>
</comment>
<dbReference type="AlphaFoldDB" id="R4XD40"/>
<feature type="site" description="Important for catalytic activity" evidence="9">
    <location>
        <position position="229"/>
    </location>
</feature>
<keyword evidence="12" id="KW-1185">Reference proteome</keyword>
<name>R4XD40_TAPDE</name>
<feature type="binding site" evidence="8">
    <location>
        <position position="133"/>
    </location>
    <ligand>
        <name>Mn(2+)</name>
        <dbReference type="ChEBI" id="CHEBI:29035"/>
        <label>2</label>
    </ligand>
</feature>
<feature type="binding site" evidence="7">
    <location>
        <position position="229"/>
    </location>
    <ligand>
        <name>substrate</name>
        <note>ligand shared between homodimeric partners</note>
    </ligand>
</feature>
<evidence type="ECO:0000256" key="6">
    <source>
        <dbReference type="PIRSR" id="PIRSR037242-1"/>
    </source>
</evidence>
<feature type="binding site" evidence="7">
    <location>
        <position position="331"/>
    </location>
    <ligand>
        <name>substrate</name>
        <note>ligand shared between homodimeric partners</note>
    </ligand>
</feature>
<evidence type="ECO:0000256" key="1">
    <source>
        <dbReference type="ARBA" id="ARBA00006247"/>
    </source>
</evidence>
<feature type="binding site" description="in other chain" evidence="7">
    <location>
        <position position="344"/>
    </location>
    <ligand>
        <name>substrate</name>
        <note>ligand shared between homodimeric partners</note>
    </ligand>
</feature>
<dbReference type="PANTHER" id="PTHR43270:SF4">
    <property type="entry name" value="CARNOSINE DIPEPTIDASE 2, ISOFORM A"/>
    <property type="match status" value="1"/>
</dbReference>
<dbReference type="InterPro" id="IPR017153">
    <property type="entry name" value="CNDP/DUG1"/>
</dbReference>
<dbReference type="Gene3D" id="3.40.630.10">
    <property type="entry name" value="Zn peptidases"/>
    <property type="match status" value="1"/>
</dbReference>
<dbReference type="Proteomes" id="UP000013776">
    <property type="component" value="Unassembled WGS sequence"/>
</dbReference>
<keyword evidence="4" id="KW-0378">Hydrolase</keyword>
<dbReference type="CDD" id="cd05676">
    <property type="entry name" value="M20_dipept_like_CNDP"/>
    <property type="match status" value="1"/>
</dbReference>
<comment type="cofactor">
    <cofactor evidence="8">
        <name>Mn(2+)</name>
        <dbReference type="ChEBI" id="CHEBI:29035"/>
    </cofactor>
    <text evidence="8">Binds 2 manganese ions per subunit.</text>
</comment>
<accession>R4XD40</accession>
<comment type="caution">
    <text evidence="11">The sequence shown here is derived from an EMBL/GenBank/DDBJ whole genome shotgun (WGS) entry which is preliminary data.</text>
</comment>
<dbReference type="MEROPS" id="M20.005"/>
<evidence type="ECO:0000256" key="7">
    <source>
        <dbReference type="PIRSR" id="PIRSR037242-2"/>
    </source>
</evidence>
<dbReference type="eggNOG" id="KOG2276">
    <property type="taxonomic scope" value="Eukaryota"/>
</dbReference>
<dbReference type="Pfam" id="PF01546">
    <property type="entry name" value="Peptidase_M20"/>
    <property type="match status" value="1"/>
</dbReference>
<dbReference type="InterPro" id="IPR051458">
    <property type="entry name" value="Cyt/Met_Dipeptidase"/>
</dbReference>
<organism evidence="11 12">
    <name type="scientific">Taphrina deformans (strain PYCC 5710 / ATCC 11124 / CBS 356.35 / IMI 108563 / JCM 9778 / NBRC 8474)</name>
    <name type="common">Peach leaf curl fungus</name>
    <name type="synonym">Lalaria deformans</name>
    <dbReference type="NCBI Taxonomy" id="1097556"/>
    <lineage>
        <taxon>Eukaryota</taxon>
        <taxon>Fungi</taxon>
        <taxon>Dikarya</taxon>
        <taxon>Ascomycota</taxon>
        <taxon>Taphrinomycotina</taxon>
        <taxon>Taphrinomycetes</taxon>
        <taxon>Taphrinales</taxon>
        <taxon>Taphrinaceae</taxon>
        <taxon>Taphrina</taxon>
    </lineage>
</organism>
<dbReference type="EMBL" id="CAHR02000173">
    <property type="protein sequence ID" value="CCG83735.1"/>
    <property type="molecule type" value="Genomic_DNA"/>
</dbReference>
<dbReference type="VEuPathDB" id="FungiDB:TAPDE_004052"/>
<evidence type="ECO:0000259" key="10">
    <source>
        <dbReference type="Pfam" id="PF07687"/>
    </source>
</evidence>
<reference evidence="11 12" key="1">
    <citation type="journal article" date="2013" name="MBio">
        <title>Genome sequencing of the plant pathogen Taphrina deformans, the causal agent of peach leaf curl.</title>
        <authorList>
            <person name="Cisse O.H."/>
            <person name="Almeida J.M.G.C.F."/>
            <person name="Fonseca A."/>
            <person name="Kumar A.A."/>
            <person name="Salojaervi J."/>
            <person name="Overmyer K."/>
            <person name="Hauser P.M."/>
            <person name="Pagni M."/>
        </authorList>
    </citation>
    <scope>NUCLEOTIDE SEQUENCE [LARGE SCALE GENOMIC DNA]</scope>
    <source>
        <strain evidence="12">PYCC 5710 / ATCC 11124 / CBS 356.35 / IMI 108563 / JCM 9778 / NBRC 8474</strain>
    </source>
</reference>
<keyword evidence="8" id="KW-0464">Manganese</keyword>
<protein>
    <recommendedName>
        <fullName evidence="10">Peptidase M20 dimerisation domain-containing protein</fullName>
    </recommendedName>
</protein>
<gene>
    <name evidence="11" type="ORF">TAPDE_004052</name>
</gene>
<sequence>MTDLSAFYKAVDDNAELYIDRLAKAVAIPSVSADPAHRKDVFAMADYLEGQMKSLGITTESRKNPLGKQAGTSMDLPPILLGTYGTDPAKKTVLVYGHYDVQPASLEDGWNTDPFVLTQDDKTDRMFGRGSTDDKGPVLGWLNAIEAYKKAGIDFPVNLQCCFEGMEEYGSEGLDELIHAEAKEYFKKADCVCISDNYWLGEKKPCLTYGLRGVSYFNVVISGPGADLHSGVFGGLVQEPMTDLIHLFSKLVAPDGKILIPGIYDQVSELSEKEQALYKNIDFTLEELQDAIGSKTNLKETVAESLMARWRYPSLSLHGIEGAFSQAGAKTVIPAKVQGKFSIRTVPDMTTDNTAKITLDFLNKTFEGLGSKNTIKVEMLHAGKPWYSNPDHWNFRAAAAATKSVHGVDPDLTREGGSIPVTITFEEALGKNVCLLPMGQSTDAAHSINEKLNRRNYIEGTKVLGAYLYEISRSDMK</sequence>
<dbReference type="InterPro" id="IPR002933">
    <property type="entry name" value="Peptidase_M20"/>
</dbReference>
<evidence type="ECO:0000256" key="8">
    <source>
        <dbReference type="PIRSR" id="PIRSR037242-3"/>
    </source>
</evidence>
<feature type="active site" description="Proton acceptor" evidence="6">
    <location>
        <position position="167"/>
    </location>
</feature>
<dbReference type="PIRSF" id="PIRSF037242">
    <property type="entry name" value="CNDP_dipeptidase"/>
    <property type="match status" value="1"/>
</dbReference>
<feature type="binding site" evidence="8">
    <location>
        <position position="196"/>
    </location>
    <ligand>
        <name>Mn(2+)</name>
        <dbReference type="ChEBI" id="CHEBI:29035"/>
        <label>2</label>
    </ligand>
</feature>
<feature type="binding site" evidence="8">
    <location>
        <position position="446"/>
    </location>
    <ligand>
        <name>Mn(2+)</name>
        <dbReference type="ChEBI" id="CHEBI:29035"/>
        <label>1</label>
    </ligand>
</feature>
<evidence type="ECO:0000256" key="5">
    <source>
        <dbReference type="ARBA" id="ARBA00023049"/>
    </source>
</evidence>
<keyword evidence="5" id="KW-0482">Metalloprotease</keyword>
<feature type="binding site" description="in other chain" evidence="7">
    <location>
        <position position="196"/>
    </location>
    <ligand>
        <name>substrate</name>
        <note>ligand shared between homodimeric partners</note>
    </ligand>
</feature>